<dbReference type="CDD" id="cd03448">
    <property type="entry name" value="HDE_HSD"/>
    <property type="match status" value="1"/>
</dbReference>
<organism evidence="4 5">
    <name type="scientific">Stakelama flava</name>
    <dbReference type="NCBI Taxonomy" id="2860338"/>
    <lineage>
        <taxon>Bacteria</taxon>
        <taxon>Pseudomonadati</taxon>
        <taxon>Pseudomonadota</taxon>
        <taxon>Alphaproteobacteria</taxon>
        <taxon>Sphingomonadales</taxon>
        <taxon>Sphingomonadaceae</taxon>
        <taxon>Stakelama</taxon>
    </lineage>
</organism>
<reference evidence="4 5" key="1">
    <citation type="submission" date="2021-07" db="EMBL/GenBank/DDBJ databases">
        <title>Stakelama flava sp. nov., a novel endophytic bacterium isolated from branch of Kandelia candel.</title>
        <authorList>
            <person name="Tuo L."/>
        </authorList>
    </citation>
    <scope>NUCLEOTIDE SEQUENCE [LARGE SCALE GENOMIC DNA]</scope>
    <source>
        <strain evidence="4 5">CBK3Z-3</strain>
    </source>
</reference>
<gene>
    <name evidence="4" type="ORF">KY084_15820</name>
</gene>
<dbReference type="PANTHER" id="PTHR13078:SF56">
    <property type="entry name" value="PEROXISOMAL MULTIFUNCTIONAL ENZYME TYPE 2"/>
    <property type="match status" value="1"/>
</dbReference>
<accession>A0ABS6XPZ8</accession>
<name>A0ABS6XPZ8_9SPHN</name>
<evidence type="ECO:0000259" key="2">
    <source>
        <dbReference type="Pfam" id="PF01575"/>
    </source>
</evidence>
<evidence type="ECO:0000313" key="4">
    <source>
        <dbReference type="EMBL" id="MBW4332320.1"/>
    </source>
</evidence>
<keyword evidence="5" id="KW-1185">Reference proteome</keyword>
<comment type="caution">
    <text evidence="4">The sequence shown here is derived from an EMBL/GenBank/DDBJ whole genome shotgun (WGS) entry which is preliminary data.</text>
</comment>
<feature type="region of interest" description="Disordered" evidence="1">
    <location>
        <begin position="147"/>
        <end position="167"/>
    </location>
</feature>
<dbReference type="InterPro" id="IPR054357">
    <property type="entry name" value="MFE-2_N"/>
</dbReference>
<evidence type="ECO:0000256" key="1">
    <source>
        <dbReference type="SAM" id="MobiDB-lite"/>
    </source>
</evidence>
<dbReference type="Proteomes" id="UP001197214">
    <property type="component" value="Unassembled WGS sequence"/>
</dbReference>
<evidence type="ECO:0000259" key="3">
    <source>
        <dbReference type="Pfam" id="PF22622"/>
    </source>
</evidence>
<proteinExistence type="predicted"/>
<dbReference type="Pfam" id="PF22622">
    <property type="entry name" value="MFE-2_hydrat-2_N"/>
    <property type="match status" value="1"/>
</dbReference>
<sequence length="286" mass="31182">MAIDYDAAMALENLGQPFSWSDREVMLYALGVGMGENPLDLDELAFVNEGYLDPRELKVLPTFATVAAWTASPGHIDLQRHLTVDGERMIEFHAPLPASADVLADSFVASIFDKGEDKGAVITRRTLLRALDGRLLTTIAASQFARGDGGFGGPSGTPNPHHPMPDRSPDHVITLKTRPGQALLYRLSGDRNPLHSDPAFARRAGFDRPIMHGMCTFGMACRAILRTYADFDPLAFVRMGVRFSAPVFPGESISFALWKDGDVVSFEAQVEARAVTVVRQGLAVLR</sequence>
<dbReference type="Pfam" id="PF01575">
    <property type="entry name" value="MaoC_dehydratas"/>
    <property type="match status" value="1"/>
</dbReference>
<dbReference type="EMBL" id="JAHWZX010000024">
    <property type="protein sequence ID" value="MBW4332320.1"/>
    <property type="molecule type" value="Genomic_DNA"/>
</dbReference>
<protein>
    <submittedName>
        <fullName evidence="4">MaoC family dehydratase N-terminal domain-containing protein</fullName>
    </submittedName>
</protein>
<dbReference type="RefSeq" id="WP_219239422.1">
    <property type="nucleotide sequence ID" value="NZ_JAHWZX010000024.1"/>
</dbReference>
<feature type="domain" description="MaoC-like" evidence="2">
    <location>
        <begin position="164"/>
        <end position="274"/>
    </location>
</feature>
<dbReference type="InterPro" id="IPR002539">
    <property type="entry name" value="MaoC-like_dom"/>
</dbReference>
<dbReference type="PANTHER" id="PTHR13078">
    <property type="entry name" value="PEROXISOMAL MULTIFUNCTIONAL ENZYME TYPE 2-RELATED"/>
    <property type="match status" value="1"/>
</dbReference>
<evidence type="ECO:0000313" key="5">
    <source>
        <dbReference type="Proteomes" id="UP001197214"/>
    </source>
</evidence>
<feature type="domain" description="Peroxisomal multifunctional enzyme type 2-like N-terminal" evidence="3">
    <location>
        <begin position="18"/>
        <end position="147"/>
    </location>
</feature>